<evidence type="ECO:0000313" key="2">
    <source>
        <dbReference type="EMBL" id="SEC49427.1"/>
    </source>
</evidence>
<dbReference type="AlphaFoldDB" id="A0A1H4SZ39"/>
<gene>
    <name evidence="2" type="ORF">SAMN04490356_4366</name>
</gene>
<dbReference type="Proteomes" id="UP000198609">
    <property type="component" value="Unassembled WGS sequence"/>
</dbReference>
<dbReference type="Pfam" id="PF05800">
    <property type="entry name" value="GvpO"/>
    <property type="match status" value="1"/>
</dbReference>
<dbReference type="InterPro" id="IPR008634">
    <property type="entry name" value="Gas-vesicle_GvpO"/>
</dbReference>
<dbReference type="GO" id="GO:0031412">
    <property type="term" value="P:gas vesicle organization"/>
    <property type="evidence" value="ECO:0007669"/>
    <property type="project" value="InterPro"/>
</dbReference>
<dbReference type="EMBL" id="FNST01000002">
    <property type="protein sequence ID" value="SEC49427.1"/>
    <property type="molecule type" value="Genomic_DNA"/>
</dbReference>
<accession>A0A1H4SZ39</accession>
<evidence type="ECO:0000313" key="3">
    <source>
        <dbReference type="Proteomes" id="UP000198609"/>
    </source>
</evidence>
<evidence type="ECO:0000256" key="1">
    <source>
        <dbReference type="SAM" id="MobiDB-lite"/>
    </source>
</evidence>
<organism evidence="2 3">
    <name type="scientific">Streptomyces melanosporofaciens</name>
    <dbReference type="NCBI Taxonomy" id="67327"/>
    <lineage>
        <taxon>Bacteria</taxon>
        <taxon>Bacillati</taxon>
        <taxon>Actinomycetota</taxon>
        <taxon>Actinomycetes</taxon>
        <taxon>Kitasatosporales</taxon>
        <taxon>Streptomycetaceae</taxon>
        <taxon>Streptomyces</taxon>
        <taxon>Streptomyces violaceusniger group</taxon>
    </lineage>
</organism>
<protein>
    <submittedName>
        <fullName evidence="2">Gas vesicle synthesis protein GvpO</fullName>
    </submittedName>
</protein>
<reference evidence="3" key="1">
    <citation type="submission" date="2016-10" db="EMBL/GenBank/DDBJ databases">
        <authorList>
            <person name="Varghese N."/>
            <person name="Submissions S."/>
        </authorList>
    </citation>
    <scope>NUCLEOTIDE SEQUENCE [LARGE SCALE GENOMIC DNA]</scope>
    <source>
        <strain evidence="3">DSM 40318</strain>
    </source>
</reference>
<name>A0A1H4SZ39_STRMJ</name>
<keyword evidence="3" id="KW-1185">Reference proteome</keyword>
<sequence length="125" mass="14058">MDPRVWPITTGGRARAVITLMHMAEREPRPAATKTSPRSRPPRPAEAARQACDQLASLIVHEPEGVSGVTRHEDGWLVSVDVLEVARIPDTTSLLATYEVRVDERGELQEYRRVRRYRRGAADDC</sequence>
<proteinExistence type="predicted"/>
<feature type="region of interest" description="Disordered" evidence="1">
    <location>
        <begin position="23"/>
        <end position="47"/>
    </location>
</feature>